<feature type="compositionally biased region" description="Polar residues" evidence="3">
    <location>
        <begin position="81"/>
        <end position="94"/>
    </location>
</feature>
<feature type="compositionally biased region" description="Basic and acidic residues" evidence="3">
    <location>
        <begin position="340"/>
        <end position="349"/>
    </location>
</feature>
<dbReference type="PROSITE" id="PS50102">
    <property type="entry name" value="RRM"/>
    <property type="match status" value="1"/>
</dbReference>
<dbReference type="OrthoDB" id="5348404at2759"/>
<feature type="compositionally biased region" description="Polar residues" evidence="3">
    <location>
        <begin position="276"/>
        <end position="298"/>
    </location>
</feature>
<dbReference type="InterPro" id="IPR035979">
    <property type="entry name" value="RBD_domain_sf"/>
</dbReference>
<evidence type="ECO:0000313" key="5">
    <source>
        <dbReference type="EMBL" id="GBP92888.1"/>
    </source>
</evidence>
<dbReference type="InterPro" id="IPR000504">
    <property type="entry name" value="RRM_dom"/>
</dbReference>
<feature type="region of interest" description="Disordered" evidence="3">
    <location>
        <begin position="430"/>
        <end position="475"/>
    </location>
</feature>
<evidence type="ECO:0000313" key="6">
    <source>
        <dbReference type="Proteomes" id="UP000299102"/>
    </source>
</evidence>
<feature type="compositionally biased region" description="Basic and acidic residues" evidence="3">
    <location>
        <begin position="45"/>
        <end position="62"/>
    </location>
</feature>
<feature type="compositionally biased region" description="Basic and acidic residues" evidence="3">
    <location>
        <begin position="299"/>
        <end position="312"/>
    </location>
</feature>
<feature type="compositionally biased region" description="Low complexity" evidence="3">
    <location>
        <begin position="458"/>
        <end position="472"/>
    </location>
</feature>
<feature type="compositionally biased region" description="Basic residues" evidence="3">
    <location>
        <begin position="1"/>
        <end position="14"/>
    </location>
</feature>
<protein>
    <submittedName>
        <fullName evidence="5">Apoptotic chromatin condensation inducer in the nucleus</fullName>
    </submittedName>
</protein>
<comment type="caution">
    <text evidence="5">The sequence shown here is derived from an EMBL/GenBank/DDBJ whole genome shotgun (WGS) entry which is preliminary data.</text>
</comment>
<dbReference type="InterPro" id="IPR012677">
    <property type="entry name" value="Nucleotide-bd_a/b_plait_sf"/>
</dbReference>
<keyword evidence="6" id="KW-1185">Reference proteome</keyword>
<dbReference type="SUPFAM" id="SSF54928">
    <property type="entry name" value="RNA-binding domain, RBD"/>
    <property type="match status" value="1"/>
</dbReference>
<dbReference type="InterPro" id="IPR032552">
    <property type="entry name" value="RSB_motif"/>
</dbReference>
<dbReference type="STRING" id="151549.A0A4C1ZYS7"/>
<organism evidence="5 6">
    <name type="scientific">Eumeta variegata</name>
    <name type="common">Bagworm moth</name>
    <name type="synonym">Eumeta japonica</name>
    <dbReference type="NCBI Taxonomy" id="151549"/>
    <lineage>
        <taxon>Eukaryota</taxon>
        <taxon>Metazoa</taxon>
        <taxon>Ecdysozoa</taxon>
        <taxon>Arthropoda</taxon>
        <taxon>Hexapoda</taxon>
        <taxon>Insecta</taxon>
        <taxon>Pterygota</taxon>
        <taxon>Neoptera</taxon>
        <taxon>Endopterygota</taxon>
        <taxon>Lepidoptera</taxon>
        <taxon>Glossata</taxon>
        <taxon>Ditrysia</taxon>
        <taxon>Tineoidea</taxon>
        <taxon>Psychidae</taxon>
        <taxon>Oiketicinae</taxon>
        <taxon>Eumeta</taxon>
    </lineage>
</organism>
<feature type="compositionally biased region" description="Basic and acidic residues" evidence="3">
    <location>
        <begin position="222"/>
        <end position="235"/>
    </location>
</feature>
<accession>A0A4C1ZYS7</accession>
<gene>
    <name evidence="5" type="primary">Acin1</name>
    <name evidence="5" type="ORF">EVAR_49047_1</name>
</gene>
<dbReference type="CDD" id="cd12432">
    <property type="entry name" value="RRM_ACINU"/>
    <property type="match status" value="1"/>
</dbReference>
<evidence type="ECO:0000259" key="4">
    <source>
        <dbReference type="PROSITE" id="PS50102"/>
    </source>
</evidence>
<feature type="compositionally biased region" description="Basic and acidic residues" evidence="3">
    <location>
        <begin position="70"/>
        <end position="80"/>
    </location>
</feature>
<dbReference type="GO" id="GO:0071011">
    <property type="term" value="C:precatalytic spliceosome"/>
    <property type="evidence" value="ECO:0007669"/>
    <property type="project" value="TreeGrafter"/>
</dbReference>
<feature type="compositionally biased region" description="Polar residues" evidence="3">
    <location>
        <begin position="207"/>
        <end position="216"/>
    </location>
</feature>
<dbReference type="GO" id="GO:0008380">
    <property type="term" value="P:RNA splicing"/>
    <property type="evidence" value="ECO:0007669"/>
    <property type="project" value="TreeGrafter"/>
</dbReference>
<dbReference type="EMBL" id="BGZK01002318">
    <property type="protein sequence ID" value="GBP92888.1"/>
    <property type="molecule type" value="Genomic_DNA"/>
</dbReference>
<feature type="compositionally biased region" description="Basic residues" evidence="3">
    <location>
        <begin position="22"/>
        <end position="34"/>
    </location>
</feature>
<dbReference type="GO" id="GO:0003723">
    <property type="term" value="F:RNA binding"/>
    <property type="evidence" value="ECO:0007669"/>
    <property type="project" value="UniProtKB-UniRule"/>
</dbReference>
<dbReference type="PANTHER" id="PTHR46589">
    <property type="entry name" value="APOPTOTIC CHROMATIN CONDENSATION INDUCER IN THE NUCLEUS"/>
    <property type="match status" value="1"/>
</dbReference>
<feature type="region of interest" description="Disordered" evidence="3">
    <location>
        <begin position="733"/>
        <end position="781"/>
    </location>
</feature>
<evidence type="ECO:0000256" key="1">
    <source>
        <dbReference type="ARBA" id="ARBA00022884"/>
    </source>
</evidence>
<dbReference type="PANTHER" id="PTHR46589:SF1">
    <property type="entry name" value="APOPTOTIC CHROMATIN CONDENSATION INDUCER IN THE NUCLEUS"/>
    <property type="match status" value="1"/>
</dbReference>
<reference evidence="5 6" key="1">
    <citation type="journal article" date="2019" name="Commun. Biol.">
        <title>The bagworm genome reveals a unique fibroin gene that provides high tensile strength.</title>
        <authorList>
            <person name="Kono N."/>
            <person name="Nakamura H."/>
            <person name="Ohtoshi R."/>
            <person name="Tomita M."/>
            <person name="Numata K."/>
            <person name="Arakawa K."/>
        </authorList>
    </citation>
    <scope>NUCLEOTIDE SEQUENCE [LARGE SCALE GENOMIC DNA]</scope>
</reference>
<feature type="region of interest" description="Disordered" evidence="3">
    <location>
        <begin position="328"/>
        <end position="407"/>
    </location>
</feature>
<feature type="region of interest" description="Disordered" evidence="3">
    <location>
        <begin position="1"/>
        <end position="312"/>
    </location>
</feature>
<feature type="compositionally biased region" description="Polar residues" evidence="3">
    <location>
        <begin position="238"/>
        <end position="261"/>
    </location>
</feature>
<feature type="compositionally biased region" description="Basic and acidic residues" evidence="3">
    <location>
        <begin position="765"/>
        <end position="781"/>
    </location>
</feature>
<dbReference type="Proteomes" id="UP000299102">
    <property type="component" value="Unassembled WGS sequence"/>
</dbReference>
<dbReference type="AlphaFoldDB" id="A0A4C1ZYS7"/>
<dbReference type="InterPro" id="IPR034257">
    <property type="entry name" value="Acinus_RRM"/>
</dbReference>
<keyword evidence="1 2" id="KW-0694">RNA-binding</keyword>
<feature type="domain" description="RRM" evidence="4">
    <location>
        <begin position="599"/>
        <end position="676"/>
    </location>
</feature>
<evidence type="ECO:0000256" key="3">
    <source>
        <dbReference type="SAM" id="MobiDB-lite"/>
    </source>
</evidence>
<sequence>MRRKSERQSSRKTKASPEKKIEKPKRTRTSKRKKDSSSSENDSGDEAHTSKIDIPEQVEKKSPTKVQTPIKEDPSDEKQDQVWQVKTEGSSDSGEIQKLKLCLTRPSSTPERADRSPRSKRKSSRTTSSSDTPDFVEEKKKTRHRSKRFDKDSDMLDDETEKQAVVETDTFDNVHTESSKTETCDSDLPMSTSKNEGESESTALVEVSTSSKGNEIQDTEVSESKSSEHENKNNDNETGSTNPENIESTELSMESTTVIEKTQTEIEPPVQETKVETTNLTLDLQGPNSQLNVSTSNDAETKESNTEIKEDKEYNKCDSHDCMIKENECNENNSESDQIDEQKGKKEVSDSTVDIVVFNEMNENKPSQQDTSEVEAKPDINPIETDDSKSHIESEATSTDPIVDKENAKVNLTDDLIEKKTEQFQEIKCDEHQSQSFTTKAKEEENQSTSCNIKELEQSSSNESSNQNGQLGLPVMNRKRRWGARPSKIVTQKSVSISTDILKDIIPDVKPVEFDEVIEEKKQHKRIETVEKIERPILPKIVIDNTEHIEQKKDRFEMEKENYVAKEILPLTNRKISIVKENDSIIARPPSPPRHKTSNVLFITNLVRPFTLPQLKNLLQRTGKIVEGGFWIDKIKSKCYVKYETEDQAVETRHALHGVTWPVSNPKTLHVDFSTEEAFEKARETEETNTVQTSTIPGTVEDWLREQDLKRERGEADETRPWEKRNTVREWDMGKGVVDKQREREKEQRVRRDERVPDRRRHRTPERSPEPAKKFKKKEEEAPAKMLDDLFRKTKTTPCIYWLPLSAEMIAIKEEQRRQHMAEHERRMQELRHARAHRRR</sequence>
<dbReference type="Gene3D" id="3.30.70.330">
    <property type="match status" value="1"/>
</dbReference>
<feature type="compositionally biased region" description="Basic and acidic residues" evidence="3">
    <location>
        <begin position="172"/>
        <end position="183"/>
    </location>
</feature>
<proteinExistence type="predicted"/>
<dbReference type="GO" id="GO:0061574">
    <property type="term" value="C:ASAP complex"/>
    <property type="evidence" value="ECO:0007669"/>
    <property type="project" value="TreeGrafter"/>
</dbReference>
<feature type="compositionally biased region" description="Basic and acidic residues" evidence="3">
    <location>
        <begin position="733"/>
        <end position="757"/>
    </location>
</feature>
<dbReference type="Pfam" id="PF16294">
    <property type="entry name" value="RSB_motif"/>
    <property type="match status" value="1"/>
</dbReference>
<name>A0A4C1ZYS7_EUMVA</name>
<dbReference type="InterPro" id="IPR052793">
    <property type="entry name" value="EJC-associated_protein"/>
</dbReference>
<evidence type="ECO:0000256" key="2">
    <source>
        <dbReference type="PROSITE-ProRule" id="PRU00176"/>
    </source>
</evidence>